<comment type="caution">
    <text evidence="2">The sequence shown here is derived from an EMBL/GenBank/DDBJ whole genome shotgun (WGS) entry which is preliminary data.</text>
</comment>
<dbReference type="RefSeq" id="WP_190108435.1">
    <property type="nucleotide sequence ID" value="NZ_BMVB01000003.1"/>
</dbReference>
<protein>
    <submittedName>
        <fullName evidence="2">Uncharacterized protein</fullName>
    </submittedName>
</protein>
<feature type="compositionally biased region" description="Basic and acidic residues" evidence="1">
    <location>
        <begin position="16"/>
        <end position="27"/>
    </location>
</feature>
<reference evidence="2" key="2">
    <citation type="submission" date="2020-09" db="EMBL/GenBank/DDBJ databases">
        <authorList>
            <person name="Sun Q."/>
            <person name="Ohkuma M."/>
        </authorList>
    </citation>
    <scope>NUCLEOTIDE SEQUENCE</scope>
    <source>
        <strain evidence="2">JCM 4633</strain>
    </source>
</reference>
<evidence type="ECO:0000313" key="3">
    <source>
        <dbReference type="Proteomes" id="UP000646244"/>
    </source>
</evidence>
<dbReference type="AlphaFoldDB" id="A0A918TD90"/>
<evidence type="ECO:0000313" key="2">
    <source>
        <dbReference type="EMBL" id="GHC38626.1"/>
    </source>
</evidence>
<evidence type="ECO:0000256" key="1">
    <source>
        <dbReference type="SAM" id="MobiDB-lite"/>
    </source>
</evidence>
<feature type="compositionally biased region" description="Low complexity" evidence="1">
    <location>
        <begin position="1"/>
        <end position="15"/>
    </location>
</feature>
<dbReference type="EMBL" id="BMVB01000003">
    <property type="protein sequence ID" value="GHC38626.1"/>
    <property type="molecule type" value="Genomic_DNA"/>
</dbReference>
<sequence>MEYAGPSTSGTATATERSRGDRAERAETGNNVGPSCMVTRWDVERGRALATPGTARAHSAFEAEVYVLPENDGDRDVTFALRQTQFCFGLLPSVQFGHTPRSPA</sequence>
<feature type="region of interest" description="Disordered" evidence="1">
    <location>
        <begin position="1"/>
        <end position="34"/>
    </location>
</feature>
<gene>
    <name evidence="2" type="ORF">GCM10010507_10260</name>
</gene>
<accession>A0A918TD90</accession>
<organism evidence="2 3">
    <name type="scientific">Streptomyces cinnamoneus</name>
    <name type="common">Streptoverticillium cinnamoneum</name>
    <dbReference type="NCBI Taxonomy" id="53446"/>
    <lineage>
        <taxon>Bacteria</taxon>
        <taxon>Bacillati</taxon>
        <taxon>Actinomycetota</taxon>
        <taxon>Actinomycetes</taxon>
        <taxon>Kitasatosporales</taxon>
        <taxon>Streptomycetaceae</taxon>
        <taxon>Streptomyces</taxon>
        <taxon>Streptomyces cinnamoneus group</taxon>
    </lineage>
</organism>
<dbReference type="Gene3D" id="2.40.30.10">
    <property type="entry name" value="Translation factors"/>
    <property type="match status" value="1"/>
</dbReference>
<reference evidence="2" key="1">
    <citation type="journal article" date="2014" name="Int. J. Syst. Evol. Microbiol.">
        <title>Complete genome sequence of Corynebacterium casei LMG S-19264T (=DSM 44701T), isolated from a smear-ripened cheese.</title>
        <authorList>
            <consortium name="US DOE Joint Genome Institute (JGI-PGF)"/>
            <person name="Walter F."/>
            <person name="Albersmeier A."/>
            <person name="Kalinowski J."/>
            <person name="Ruckert C."/>
        </authorList>
    </citation>
    <scope>NUCLEOTIDE SEQUENCE</scope>
    <source>
        <strain evidence="2">JCM 4633</strain>
    </source>
</reference>
<name>A0A918TD90_STRCJ</name>
<proteinExistence type="predicted"/>
<dbReference type="Proteomes" id="UP000646244">
    <property type="component" value="Unassembled WGS sequence"/>
</dbReference>